<dbReference type="Proteomes" id="UP000182227">
    <property type="component" value="Unassembled WGS sequence"/>
</dbReference>
<sequence length="322" mass="36110">MRPRPTAPARSILRRGLASGQHEHQSGLARAVRPRHRDVFAWLQFHRHRAQRVALDARVAEPHIGQPERYGRRGCPLVVVGGVEFVDVGDPEQPGQDARQCPPTDHAHGGDAGDAEEQHEQRPVVQHRGEGRPQWFGRRVQHRNALQDRGDPFDTCAQRIEDQAAQSRQHGQRRDDRRSEQCAGHDGSAERRAGAAPAAFDHAGQSADVGAIDDRHRATHARDQRDRAGGDGRGQQDPQPIAVGQQPHRHRAQNRKPARERHHHGDDRGGRTQRRHHRSLRELARGKAAPRRRRRGFRGHRSILPAAIAAGGCPLCEREHAR</sequence>
<feature type="compositionally biased region" description="Basic and acidic residues" evidence="1">
    <location>
        <begin position="212"/>
        <end position="230"/>
    </location>
</feature>
<name>A0A0U1DTJ3_9MYCO</name>
<evidence type="ECO:0000313" key="2">
    <source>
        <dbReference type="EMBL" id="CQD21563.1"/>
    </source>
</evidence>
<accession>A0A0U1DTJ3</accession>
<feature type="compositionally biased region" description="Basic residues" evidence="1">
    <location>
        <begin position="247"/>
        <end position="262"/>
    </location>
</feature>
<feature type="compositionally biased region" description="Low complexity" evidence="1">
    <location>
        <begin position="194"/>
        <end position="203"/>
    </location>
</feature>
<evidence type="ECO:0000256" key="1">
    <source>
        <dbReference type="SAM" id="MobiDB-lite"/>
    </source>
</evidence>
<feature type="region of interest" description="Disordered" evidence="1">
    <location>
        <begin position="163"/>
        <end position="304"/>
    </location>
</feature>
<feature type="compositionally biased region" description="Basic residues" evidence="1">
    <location>
        <begin position="288"/>
        <end position="301"/>
    </location>
</feature>
<protein>
    <submittedName>
        <fullName evidence="2">Uncharacterized protein</fullName>
    </submittedName>
</protein>
<proteinExistence type="predicted"/>
<gene>
    <name evidence="2" type="ORF">BN970_05050</name>
</gene>
<organism evidence="2 3">
    <name type="scientific">Mycolicibacterium conceptionense</name>
    <dbReference type="NCBI Taxonomy" id="451644"/>
    <lineage>
        <taxon>Bacteria</taxon>
        <taxon>Bacillati</taxon>
        <taxon>Actinomycetota</taxon>
        <taxon>Actinomycetes</taxon>
        <taxon>Mycobacteriales</taxon>
        <taxon>Mycobacteriaceae</taxon>
        <taxon>Mycolicibacterium</taxon>
    </lineage>
</organism>
<dbReference type="AlphaFoldDB" id="A0A0U1DTJ3"/>
<reference evidence="2 3" key="1">
    <citation type="submission" date="2015-03" db="EMBL/GenBank/DDBJ databases">
        <authorList>
            <person name="Murphy D."/>
        </authorList>
    </citation>
    <scope>NUCLEOTIDE SEQUENCE [LARGE SCALE GENOMIC DNA]</scope>
    <source>
        <strain evidence="2 3">D16</strain>
    </source>
</reference>
<feature type="compositionally biased region" description="Basic and acidic residues" evidence="1">
    <location>
        <begin position="105"/>
        <end position="131"/>
    </location>
</feature>
<feature type="region of interest" description="Disordered" evidence="1">
    <location>
        <begin position="87"/>
        <end position="137"/>
    </location>
</feature>
<evidence type="ECO:0000313" key="3">
    <source>
        <dbReference type="Proteomes" id="UP000182227"/>
    </source>
</evidence>
<dbReference type="EMBL" id="CTEF01000004">
    <property type="protein sequence ID" value="CQD21563.1"/>
    <property type="molecule type" value="Genomic_DNA"/>
</dbReference>